<sequence length="419" mass="46376">MQYDVAVSIDPSRTSAEIEGSDLWKISKWISQNEDGSGRKLSFEENVLIPELSSQGFLKERDSATLEFLNIIDMLTAQEGVCSDFQYFCVRFDQSDNLIPGYNLTYTMNVEGDEGVTLVDCVPLGQCYGVSAIDFEWSMIPLERPAKGCARPVELDLWVNFTENTRDLKGEGLWRVGLYGSSSIDGNGTRYAEVRQSLNALQSAERLSDARPISFSDIVTDFELGSIGCIKEYPYFCVEFAKAEAPTPDYTFITEMGDTSLISCVPQECNAGIAILELGWSRNITEVDPGDNATVVFDVRVSIDPCSPDVIGAGLWQLAMFTSETEDGSIRNIHPYISQILTAEEASTPYQGGDLLSFTGVKSHPFWTEPLGCGPLKYLCLALSKGDLPSPNYDVIFPDTKQEVIHCREEACVGIYYYS</sequence>
<organism evidence="1 2">
    <name type="scientific">Stichopus japonicus</name>
    <name type="common">Sea cucumber</name>
    <dbReference type="NCBI Taxonomy" id="307972"/>
    <lineage>
        <taxon>Eukaryota</taxon>
        <taxon>Metazoa</taxon>
        <taxon>Echinodermata</taxon>
        <taxon>Eleutherozoa</taxon>
        <taxon>Echinozoa</taxon>
        <taxon>Holothuroidea</taxon>
        <taxon>Aspidochirotacea</taxon>
        <taxon>Aspidochirotida</taxon>
        <taxon>Stichopodidae</taxon>
        <taxon>Apostichopus</taxon>
    </lineage>
</organism>
<evidence type="ECO:0000313" key="1">
    <source>
        <dbReference type="EMBL" id="PIK43804.1"/>
    </source>
</evidence>
<dbReference type="Proteomes" id="UP000230750">
    <property type="component" value="Unassembled WGS sequence"/>
</dbReference>
<comment type="caution">
    <text evidence="1">The sequence shown here is derived from an EMBL/GenBank/DDBJ whole genome shotgun (WGS) entry which is preliminary data.</text>
</comment>
<name>A0A2G8K723_STIJA</name>
<reference evidence="1 2" key="1">
    <citation type="journal article" date="2017" name="PLoS Biol.">
        <title>The sea cucumber genome provides insights into morphological evolution and visceral regeneration.</title>
        <authorList>
            <person name="Zhang X."/>
            <person name="Sun L."/>
            <person name="Yuan J."/>
            <person name="Sun Y."/>
            <person name="Gao Y."/>
            <person name="Zhang L."/>
            <person name="Li S."/>
            <person name="Dai H."/>
            <person name="Hamel J.F."/>
            <person name="Liu C."/>
            <person name="Yu Y."/>
            <person name="Liu S."/>
            <person name="Lin W."/>
            <person name="Guo K."/>
            <person name="Jin S."/>
            <person name="Xu P."/>
            <person name="Storey K.B."/>
            <person name="Huan P."/>
            <person name="Zhang T."/>
            <person name="Zhou Y."/>
            <person name="Zhang J."/>
            <person name="Lin C."/>
            <person name="Li X."/>
            <person name="Xing L."/>
            <person name="Huo D."/>
            <person name="Sun M."/>
            <person name="Wang L."/>
            <person name="Mercier A."/>
            <person name="Li F."/>
            <person name="Yang H."/>
            <person name="Xiang J."/>
        </authorList>
    </citation>
    <scope>NUCLEOTIDE SEQUENCE [LARGE SCALE GENOMIC DNA]</scope>
    <source>
        <strain evidence="1">Shaxun</strain>
        <tissue evidence="1">Muscle</tissue>
    </source>
</reference>
<gene>
    <name evidence="1" type="ORF">BSL78_19330</name>
</gene>
<keyword evidence="2" id="KW-1185">Reference proteome</keyword>
<dbReference type="OrthoDB" id="5804959at2759"/>
<accession>A0A2G8K723</accession>
<dbReference type="EMBL" id="MRZV01000824">
    <property type="protein sequence ID" value="PIK43804.1"/>
    <property type="molecule type" value="Genomic_DNA"/>
</dbReference>
<evidence type="ECO:0000313" key="2">
    <source>
        <dbReference type="Proteomes" id="UP000230750"/>
    </source>
</evidence>
<dbReference type="AlphaFoldDB" id="A0A2G8K723"/>
<proteinExistence type="predicted"/>
<protein>
    <submittedName>
        <fullName evidence="1">Uncharacterized protein</fullName>
    </submittedName>
</protein>